<accession>A0A084WH88</accession>
<protein>
    <submittedName>
        <fullName evidence="2 3">Carotene isomerase</fullName>
    </submittedName>
</protein>
<dbReference type="GO" id="GO:0016853">
    <property type="term" value="F:isomerase activity"/>
    <property type="evidence" value="ECO:0007669"/>
    <property type="project" value="UniProtKB-KW"/>
</dbReference>
<dbReference type="AlphaFoldDB" id="A0A084WH88"/>
<dbReference type="VEuPathDB" id="VectorBase:ASIC017594"/>
<organism evidence="2">
    <name type="scientific">Anopheles sinensis</name>
    <name type="common">Mosquito</name>
    <dbReference type="NCBI Taxonomy" id="74873"/>
    <lineage>
        <taxon>Eukaryota</taxon>
        <taxon>Metazoa</taxon>
        <taxon>Ecdysozoa</taxon>
        <taxon>Arthropoda</taxon>
        <taxon>Hexapoda</taxon>
        <taxon>Insecta</taxon>
        <taxon>Pterygota</taxon>
        <taxon>Neoptera</taxon>
        <taxon>Endopterygota</taxon>
        <taxon>Diptera</taxon>
        <taxon>Nematocera</taxon>
        <taxon>Culicoidea</taxon>
        <taxon>Culicidae</taxon>
        <taxon>Anophelinae</taxon>
        <taxon>Anopheles</taxon>
    </lineage>
</organism>
<sequence length="61" mass="6827">MVKKTAGCWREEGFHLRYSFAPSRPGNEKGMQDWQDVGPPPFCSSPSDDPPRLSTPGVEDF</sequence>
<evidence type="ECO:0000313" key="3">
    <source>
        <dbReference type="EnsemblMetazoa" id="ASIC017594-PA"/>
    </source>
</evidence>
<gene>
    <name evidence="2" type="ORF">ZHAS_00017594</name>
</gene>
<dbReference type="Proteomes" id="UP000030765">
    <property type="component" value="Unassembled WGS sequence"/>
</dbReference>
<keyword evidence="4" id="KW-1185">Reference proteome</keyword>
<dbReference type="EMBL" id="KE525346">
    <property type="protein sequence ID" value="KFB49582.1"/>
    <property type="molecule type" value="Genomic_DNA"/>
</dbReference>
<reference evidence="3" key="2">
    <citation type="submission" date="2020-05" db="UniProtKB">
        <authorList>
            <consortium name="EnsemblMetazoa"/>
        </authorList>
    </citation>
    <scope>IDENTIFICATION</scope>
</reference>
<dbReference type="EMBL" id="ATLV01023795">
    <property type="status" value="NOT_ANNOTATED_CDS"/>
    <property type="molecule type" value="Genomic_DNA"/>
</dbReference>
<reference evidence="2 4" key="1">
    <citation type="journal article" date="2014" name="BMC Genomics">
        <title>Genome sequence of Anopheles sinensis provides insight into genetics basis of mosquito competence for malaria parasites.</title>
        <authorList>
            <person name="Zhou D."/>
            <person name="Zhang D."/>
            <person name="Ding G."/>
            <person name="Shi L."/>
            <person name="Hou Q."/>
            <person name="Ye Y."/>
            <person name="Xu Y."/>
            <person name="Zhou H."/>
            <person name="Xiong C."/>
            <person name="Li S."/>
            <person name="Yu J."/>
            <person name="Hong S."/>
            <person name="Yu X."/>
            <person name="Zou P."/>
            <person name="Chen C."/>
            <person name="Chang X."/>
            <person name="Wang W."/>
            <person name="Lv Y."/>
            <person name="Sun Y."/>
            <person name="Ma L."/>
            <person name="Shen B."/>
            <person name="Zhu C."/>
        </authorList>
    </citation>
    <scope>NUCLEOTIDE SEQUENCE [LARGE SCALE GENOMIC DNA]</scope>
</reference>
<name>A0A084WH88_ANOSI</name>
<dbReference type="EnsemblMetazoa" id="ASIC017594-RA">
    <property type="protein sequence ID" value="ASIC017594-PA"/>
    <property type="gene ID" value="ASIC017594"/>
</dbReference>
<evidence type="ECO:0000313" key="4">
    <source>
        <dbReference type="Proteomes" id="UP000030765"/>
    </source>
</evidence>
<proteinExistence type="predicted"/>
<keyword evidence="2" id="KW-0413">Isomerase</keyword>
<evidence type="ECO:0000256" key="1">
    <source>
        <dbReference type="SAM" id="MobiDB-lite"/>
    </source>
</evidence>
<evidence type="ECO:0000313" key="2">
    <source>
        <dbReference type="EMBL" id="KFB49582.1"/>
    </source>
</evidence>
<feature type="region of interest" description="Disordered" evidence="1">
    <location>
        <begin position="20"/>
        <end position="61"/>
    </location>
</feature>